<dbReference type="Proteomes" id="UP000062160">
    <property type="component" value="Unassembled WGS sequence"/>
</dbReference>
<dbReference type="Pfam" id="PF07872">
    <property type="entry name" value="DUF1659"/>
    <property type="match status" value="1"/>
</dbReference>
<dbReference type="RefSeq" id="WP_059031633.1">
    <property type="nucleotide sequence ID" value="NZ_BSDN01000009.1"/>
</dbReference>
<accession>A0A0U9HNL8</accession>
<sequence length="76" mass="8372">MAVISTPLNSSLRIVVTTGKDENGKFIFKNRSFNNLKTGAADEDVMSIASQLADIQEHPVHAIRRTVESELTEVTE</sequence>
<dbReference type="EMBL" id="DF976999">
    <property type="protein sequence ID" value="GAQ24583.1"/>
    <property type="molecule type" value="Genomic_DNA"/>
</dbReference>
<keyword evidence="3" id="KW-1185">Reference proteome</keyword>
<organism evidence="2">
    <name type="scientific">Tepidanaerobacter syntrophicus</name>
    <dbReference type="NCBI Taxonomy" id="224999"/>
    <lineage>
        <taxon>Bacteria</taxon>
        <taxon>Bacillati</taxon>
        <taxon>Bacillota</taxon>
        <taxon>Clostridia</taxon>
        <taxon>Thermosediminibacterales</taxon>
        <taxon>Tepidanaerobacteraceae</taxon>
        <taxon>Tepidanaerobacter</taxon>
    </lineage>
</organism>
<evidence type="ECO:0000313" key="2">
    <source>
        <dbReference type="EMBL" id="GAQ24583.1"/>
    </source>
</evidence>
<dbReference type="STRING" id="224999.GCA_001485475_00582"/>
<dbReference type="OrthoDB" id="1954703at2"/>
<protein>
    <recommendedName>
        <fullName evidence="1">DUF1659 domain-containing protein</fullName>
    </recommendedName>
</protein>
<evidence type="ECO:0000313" key="3">
    <source>
        <dbReference type="Proteomes" id="UP000062160"/>
    </source>
</evidence>
<proteinExistence type="predicted"/>
<name>A0A0U9HNL8_9FIRM</name>
<evidence type="ECO:0000259" key="1">
    <source>
        <dbReference type="Pfam" id="PF07872"/>
    </source>
</evidence>
<reference evidence="2" key="1">
    <citation type="journal article" date="2016" name="Genome Announc.">
        <title>Draft Genome Sequence of the Syntrophic Lactate-Degrading Bacterium Tepidanaerobacter syntrophicus JLT.</title>
        <authorList>
            <person name="Matsuura N."/>
            <person name="Ohashi A."/>
            <person name="Tourlousse D.M."/>
            <person name="Sekiguchi Y."/>
        </authorList>
    </citation>
    <scope>NUCLEOTIDE SEQUENCE [LARGE SCALE GENOMIC DNA]</scope>
    <source>
        <strain evidence="2">JL</strain>
    </source>
</reference>
<feature type="domain" description="DUF1659" evidence="1">
    <location>
        <begin position="2"/>
        <end position="73"/>
    </location>
</feature>
<gene>
    <name evidence="2" type="ORF">TSYNT_5430</name>
</gene>
<dbReference type="AlphaFoldDB" id="A0A0U9HNL8"/>
<dbReference type="InterPro" id="IPR012454">
    <property type="entry name" value="DUF1659"/>
</dbReference>